<protein>
    <submittedName>
        <fullName evidence="6">Helix-turn-helix domain-containing protein</fullName>
    </submittedName>
</protein>
<dbReference type="InterPro" id="IPR036388">
    <property type="entry name" value="WH-like_DNA-bd_sf"/>
</dbReference>
<dbReference type="InterPro" id="IPR036390">
    <property type="entry name" value="WH_DNA-bd_sf"/>
</dbReference>
<reference evidence="6 7" key="1">
    <citation type="submission" date="2024-06" db="EMBL/GenBank/DDBJ databases">
        <title>The Natural Products Discovery Center: Release of the First 8490 Sequenced Strains for Exploring Actinobacteria Biosynthetic Diversity.</title>
        <authorList>
            <person name="Kalkreuter E."/>
            <person name="Kautsar S.A."/>
            <person name="Yang D."/>
            <person name="Bader C.D."/>
            <person name="Teijaro C.N."/>
            <person name="Fluegel L."/>
            <person name="Davis C.M."/>
            <person name="Simpson J.R."/>
            <person name="Lauterbach L."/>
            <person name="Steele A.D."/>
            <person name="Gui C."/>
            <person name="Meng S."/>
            <person name="Li G."/>
            <person name="Viehrig K."/>
            <person name="Ye F."/>
            <person name="Su P."/>
            <person name="Kiefer A.F."/>
            <person name="Nichols A."/>
            <person name="Cepeda A.J."/>
            <person name="Yan W."/>
            <person name="Fan B."/>
            <person name="Jiang Y."/>
            <person name="Adhikari A."/>
            <person name="Zheng C.-J."/>
            <person name="Schuster L."/>
            <person name="Cowan T.M."/>
            <person name="Smanski M.J."/>
            <person name="Chevrette M.G."/>
            <person name="De Carvalho L.P.S."/>
            <person name="Shen B."/>
        </authorList>
    </citation>
    <scope>NUCLEOTIDE SEQUENCE [LARGE SCALE GENOMIC DNA]</scope>
    <source>
        <strain evidence="6 7">NPDC048946</strain>
    </source>
</reference>
<sequence>MLERSRYASDNCPAARTLAVVGERWTLLILREAFYGQRRFEDIQRTLGVARNLLATRLATLVEHGLLERHPYREAGSRERFEYRLTERGIELFPILLALMEWGDRHLGDEDGPPVIVEHRDCGAEIQLDITCEAGHTGLTARDTIPRPGPGARLADPA</sequence>
<dbReference type="Proteomes" id="UP001551482">
    <property type="component" value="Unassembled WGS sequence"/>
</dbReference>
<keyword evidence="2" id="KW-0238">DNA-binding</keyword>
<comment type="caution">
    <text evidence="6">The sequence shown here is derived from an EMBL/GenBank/DDBJ whole genome shotgun (WGS) entry which is preliminary data.</text>
</comment>
<dbReference type="EMBL" id="JBEZFP010000078">
    <property type="protein sequence ID" value="MEU8137039.1"/>
    <property type="molecule type" value="Genomic_DNA"/>
</dbReference>
<organism evidence="6 7">
    <name type="scientific">Streptodolium elevatio</name>
    <dbReference type="NCBI Taxonomy" id="3157996"/>
    <lineage>
        <taxon>Bacteria</taxon>
        <taxon>Bacillati</taxon>
        <taxon>Actinomycetota</taxon>
        <taxon>Actinomycetes</taxon>
        <taxon>Kitasatosporales</taxon>
        <taxon>Streptomycetaceae</taxon>
        <taxon>Streptodolium</taxon>
    </lineage>
</organism>
<dbReference type="PROSITE" id="PS51118">
    <property type="entry name" value="HTH_HXLR"/>
    <property type="match status" value="1"/>
</dbReference>
<keyword evidence="3" id="KW-0804">Transcription</keyword>
<evidence type="ECO:0000256" key="2">
    <source>
        <dbReference type="ARBA" id="ARBA00023125"/>
    </source>
</evidence>
<dbReference type="SUPFAM" id="SSF46785">
    <property type="entry name" value="Winged helix' DNA-binding domain"/>
    <property type="match status" value="1"/>
</dbReference>
<keyword evidence="7" id="KW-1185">Reference proteome</keyword>
<evidence type="ECO:0000256" key="3">
    <source>
        <dbReference type="ARBA" id="ARBA00023163"/>
    </source>
</evidence>
<dbReference type="PANTHER" id="PTHR33204:SF18">
    <property type="entry name" value="TRANSCRIPTIONAL REGULATORY PROTEIN"/>
    <property type="match status" value="1"/>
</dbReference>
<evidence type="ECO:0000256" key="4">
    <source>
        <dbReference type="SAM" id="MobiDB-lite"/>
    </source>
</evidence>
<feature type="region of interest" description="Disordered" evidence="4">
    <location>
        <begin position="139"/>
        <end position="158"/>
    </location>
</feature>
<evidence type="ECO:0000259" key="5">
    <source>
        <dbReference type="PROSITE" id="PS51118"/>
    </source>
</evidence>
<dbReference type="InterPro" id="IPR002577">
    <property type="entry name" value="HTH_HxlR"/>
</dbReference>
<keyword evidence="1" id="KW-0805">Transcription regulation</keyword>
<gene>
    <name evidence="6" type="ORF">AB0C36_26435</name>
</gene>
<dbReference type="RefSeq" id="WP_358358321.1">
    <property type="nucleotide sequence ID" value="NZ_JBEZFP010000078.1"/>
</dbReference>
<proteinExistence type="predicted"/>
<evidence type="ECO:0000313" key="7">
    <source>
        <dbReference type="Proteomes" id="UP001551482"/>
    </source>
</evidence>
<dbReference type="PANTHER" id="PTHR33204">
    <property type="entry name" value="TRANSCRIPTIONAL REGULATOR, MARR FAMILY"/>
    <property type="match status" value="1"/>
</dbReference>
<name>A0ABV3DMR0_9ACTN</name>
<feature type="domain" description="HTH hxlR-type" evidence="5">
    <location>
        <begin position="12"/>
        <end position="111"/>
    </location>
</feature>
<dbReference type="Gene3D" id="1.10.10.10">
    <property type="entry name" value="Winged helix-like DNA-binding domain superfamily/Winged helix DNA-binding domain"/>
    <property type="match status" value="1"/>
</dbReference>
<accession>A0ABV3DMR0</accession>
<dbReference type="Pfam" id="PF01638">
    <property type="entry name" value="HxlR"/>
    <property type="match status" value="1"/>
</dbReference>
<evidence type="ECO:0000256" key="1">
    <source>
        <dbReference type="ARBA" id="ARBA00023015"/>
    </source>
</evidence>
<evidence type="ECO:0000313" key="6">
    <source>
        <dbReference type="EMBL" id="MEU8137039.1"/>
    </source>
</evidence>